<protein>
    <recommendedName>
        <fullName evidence="2 3">Single-stranded DNA-binding protein</fullName>
        <shortName evidence="2">SSB</shortName>
    </recommendedName>
</protein>
<proteinExistence type="inferred from homology"/>
<evidence type="ECO:0000313" key="5">
    <source>
        <dbReference type="EMBL" id="QBM30656.1"/>
    </source>
</evidence>
<feature type="compositionally biased region" description="Low complexity" evidence="4">
    <location>
        <begin position="112"/>
        <end position="123"/>
    </location>
</feature>
<dbReference type="PIRSF" id="PIRSF002070">
    <property type="entry name" value="SSB"/>
    <property type="match status" value="1"/>
</dbReference>
<dbReference type="PANTHER" id="PTHR10302">
    <property type="entry name" value="SINGLE-STRANDED DNA-BINDING PROTEIN"/>
    <property type="match status" value="1"/>
</dbReference>
<gene>
    <name evidence="5" type="primary">ssb2</name>
    <name evidence="5" type="ORF">HPF_23410</name>
</gene>
<keyword evidence="5" id="KW-0614">Plasmid</keyword>
<keyword evidence="1 2" id="KW-0238">DNA-binding</keyword>
<dbReference type="NCBIfam" id="TIGR00621">
    <property type="entry name" value="ssb"/>
    <property type="match status" value="1"/>
</dbReference>
<geneLocation type="plasmid" evidence="5 6">
    <name>pDSM1084</name>
</geneLocation>
<dbReference type="RefSeq" id="WP_165961779.1">
    <property type="nucleotide sequence ID" value="NZ_CP037868.1"/>
</dbReference>
<dbReference type="GO" id="GO:0009295">
    <property type="term" value="C:nucleoid"/>
    <property type="evidence" value="ECO:0007669"/>
    <property type="project" value="TreeGrafter"/>
</dbReference>
<dbReference type="GO" id="GO:0006260">
    <property type="term" value="P:DNA replication"/>
    <property type="evidence" value="ECO:0007669"/>
    <property type="project" value="InterPro"/>
</dbReference>
<dbReference type="KEGG" id="hpse:HPF_23410"/>
<sequence length="132" mass="14442">MAASVNEVRLIGNIGRTPELNYLPSGMPVVDLSVATTSRRKEKETGDRLEKTQWHRVVFYGNTALAVAEYATKSRQVYIEGEIDYDSYEKSGVTHYVTKIFGRSFQLLGPTPAAARGEAPAGGYDQGDDIPG</sequence>
<comment type="subunit">
    <text evidence="2">Homotetramer.</text>
</comment>
<dbReference type="HAMAP" id="MF_00984">
    <property type="entry name" value="SSB"/>
    <property type="match status" value="1"/>
</dbReference>
<dbReference type="PANTHER" id="PTHR10302:SF0">
    <property type="entry name" value="SINGLE-STRANDED DNA-BINDING PROTEIN, MITOCHONDRIAL"/>
    <property type="match status" value="1"/>
</dbReference>
<dbReference type="AlphaFoldDB" id="A0A4P6X7E8"/>
<dbReference type="SUPFAM" id="SSF50249">
    <property type="entry name" value="Nucleic acid-binding proteins"/>
    <property type="match status" value="1"/>
</dbReference>
<evidence type="ECO:0000256" key="2">
    <source>
        <dbReference type="HAMAP-Rule" id="MF_00984"/>
    </source>
</evidence>
<evidence type="ECO:0000256" key="1">
    <source>
        <dbReference type="ARBA" id="ARBA00023125"/>
    </source>
</evidence>
<evidence type="ECO:0000256" key="4">
    <source>
        <dbReference type="SAM" id="MobiDB-lite"/>
    </source>
</evidence>
<dbReference type="Proteomes" id="UP000293912">
    <property type="component" value="Plasmid pDSM1084"/>
</dbReference>
<dbReference type="Gene3D" id="2.40.50.140">
    <property type="entry name" value="Nucleic acid-binding proteins"/>
    <property type="match status" value="1"/>
</dbReference>
<feature type="region of interest" description="Disordered" evidence="4">
    <location>
        <begin position="112"/>
        <end position="132"/>
    </location>
</feature>
<comment type="caution">
    <text evidence="2">Lacks conserved residue(s) required for the propagation of feature annotation.</text>
</comment>
<dbReference type="Pfam" id="PF00436">
    <property type="entry name" value="SSB"/>
    <property type="match status" value="1"/>
</dbReference>
<dbReference type="CDD" id="cd04496">
    <property type="entry name" value="SSB_OBF"/>
    <property type="match status" value="1"/>
</dbReference>
<dbReference type="InterPro" id="IPR000424">
    <property type="entry name" value="Primosome_PriB/ssb"/>
</dbReference>
<dbReference type="GO" id="GO:0003697">
    <property type="term" value="F:single-stranded DNA binding"/>
    <property type="evidence" value="ECO:0007669"/>
    <property type="project" value="UniProtKB-UniRule"/>
</dbReference>
<name>A0A4P6X7E8_HYDPS</name>
<reference evidence="5 6" key="1">
    <citation type="submission" date="2019-03" db="EMBL/GenBank/DDBJ databases">
        <authorList>
            <person name="Sebastian G."/>
            <person name="Baumann P."/>
            <person name="Ruckert C."/>
            <person name="Kalinowski J."/>
            <person name="Nebel B."/>
            <person name="Takors R."/>
            <person name="Blombach B."/>
        </authorList>
    </citation>
    <scope>NUCLEOTIDE SEQUENCE [LARGE SCALE GENOMIC DNA]</scope>
    <source>
        <strain evidence="5 6">DSM 1084</strain>
        <plasmid evidence="5 6">pDSM1084</plasmid>
    </source>
</reference>
<evidence type="ECO:0000313" key="6">
    <source>
        <dbReference type="Proteomes" id="UP000293912"/>
    </source>
</evidence>
<dbReference type="InterPro" id="IPR011344">
    <property type="entry name" value="ssDNA-bd"/>
</dbReference>
<evidence type="ECO:0000256" key="3">
    <source>
        <dbReference type="PIRNR" id="PIRNR002070"/>
    </source>
</evidence>
<dbReference type="InterPro" id="IPR012340">
    <property type="entry name" value="NA-bd_OB-fold"/>
</dbReference>
<organism evidence="5 6">
    <name type="scientific">Hydrogenophaga pseudoflava</name>
    <name type="common">Pseudomonas carboxydoflava</name>
    <dbReference type="NCBI Taxonomy" id="47421"/>
    <lineage>
        <taxon>Bacteria</taxon>
        <taxon>Pseudomonadati</taxon>
        <taxon>Pseudomonadota</taxon>
        <taxon>Betaproteobacteria</taxon>
        <taxon>Burkholderiales</taxon>
        <taxon>Comamonadaceae</taxon>
        <taxon>Hydrogenophaga</taxon>
    </lineage>
</organism>
<keyword evidence="6" id="KW-1185">Reference proteome</keyword>
<accession>A0A4P6X7E8</accession>
<dbReference type="PROSITE" id="PS50935">
    <property type="entry name" value="SSB"/>
    <property type="match status" value="1"/>
</dbReference>
<dbReference type="EMBL" id="CP037868">
    <property type="protein sequence ID" value="QBM30656.1"/>
    <property type="molecule type" value="Genomic_DNA"/>
</dbReference>